<organism evidence="10 11">
    <name type="scientific">Planococcus massiliensis</name>
    <dbReference type="NCBI Taxonomy" id="1499687"/>
    <lineage>
        <taxon>Bacteria</taxon>
        <taxon>Bacillati</taxon>
        <taxon>Bacillota</taxon>
        <taxon>Bacilli</taxon>
        <taxon>Bacillales</taxon>
        <taxon>Caryophanaceae</taxon>
        <taxon>Planococcus</taxon>
    </lineage>
</organism>
<feature type="transmembrane region" description="Helical" evidence="8">
    <location>
        <begin position="12"/>
        <end position="31"/>
    </location>
</feature>
<evidence type="ECO:0000256" key="2">
    <source>
        <dbReference type="ARBA" id="ARBA00022475"/>
    </source>
</evidence>
<evidence type="ECO:0000256" key="7">
    <source>
        <dbReference type="ARBA" id="ARBA00023136"/>
    </source>
</evidence>
<evidence type="ECO:0000256" key="8">
    <source>
        <dbReference type="SAM" id="Phobius"/>
    </source>
</evidence>
<feature type="transmembrane region" description="Helical" evidence="8">
    <location>
        <begin position="391"/>
        <end position="411"/>
    </location>
</feature>
<dbReference type="GO" id="GO:0009103">
    <property type="term" value="P:lipopolysaccharide biosynthetic process"/>
    <property type="evidence" value="ECO:0007669"/>
    <property type="project" value="UniProtKB-ARBA"/>
</dbReference>
<dbReference type="RefSeq" id="WP_052650733.1">
    <property type="nucleotide sequence ID" value="NZ_CCXS01000001.1"/>
</dbReference>
<feature type="domain" description="Glycosyltransferase RgtA/B/C/D-like" evidence="9">
    <location>
        <begin position="73"/>
        <end position="227"/>
    </location>
</feature>
<sequence>MITKITKFNLWLWIPLAIGFLFRLAILIYYGPNLSLNSDDYFYIDSAKFLLEEGKLVYVDHSEPTVHIMPGLPFLVASVFFFFGTGTVGLAAAKIVMILIGCLSIFGIYKIGERLFSPIAGSIAALILALYVPIVVTDNLIATESPVTAAFIFFVYFSLRLADTHSMKDFYWVIGLYLFMLMFRPTIALFPVILLVYLVLKKYPVKIALKQFGIAAVLLLLVMGPWWARNYIAYDAFIPLSGGAGNPTLLGTYQGNGYKYGPPFDVVVQQLVDEHPEASRYEQNIYQMEVAKERIDMMRDHNSEWFWETYTTAKLRIQWEEPFYWLRVFGIDKATMLPVYLTLFWTGLASLLLMFVFKKPIWKEWLFIILFILYFTVMNNLYLAYPRYNQPLLPYFFLAIGGMFHVLVSFVNRNKIKEAELEDRL</sequence>
<keyword evidence="7 8" id="KW-0472">Membrane</keyword>
<accession>A0A098EI93</accession>
<keyword evidence="3" id="KW-0328">Glycosyltransferase</keyword>
<dbReference type="STRING" id="1499687.BN1080_00913"/>
<evidence type="ECO:0000256" key="1">
    <source>
        <dbReference type="ARBA" id="ARBA00004651"/>
    </source>
</evidence>
<protein>
    <recommendedName>
        <fullName evidence="9">Glycosyltransferase RgtA/B/C/D-like domain-containing protein</fullName>
    </recommendedName>
</protein>
<feature type="transmembrane region" description="Helical" evidence="8">
    <location>
        <begin position="337"/>
        <end position="357"/>
    </location>
</feature>
<proteinExistence type="predicted"/>
<dbReference type="GO" id="GO:0005886">
    <property type="term" value="C:plasma membrane"/>
    <property type="evidence" value="ECO:0007669"/>
    <property type="project" value="UniProtKB-SubCell"/>
</dbReference>
<evidence type="ECO:0000256" key="4">
    <source>
        <dbReference type="ARBA" id="ARBA00022679"/>
    </source>
</evidence>
<dbReference type="PANTHER" id="PTHR33908">
    <property type="entry name" value="MANNOSYLTRANSFERASE YKCB-RELATED"/>
    <property type="match status" value="1"/>
</dbReference>
<dbReference type="InterPro" id="IPR050297">
    <property type="entry name" value="LipidA_mod_glycosyltrf_83"/>
</dbReference>
<feature type="transmembrane region" description="Helical" evidence="8">
    <location>
        <begin position="115"/>
        <end position="134"/>
    </location>
</feature>
<feature type="transmembrane region" description="Helical" evidence="8">
    <location>
        <begin position="364"/>
        <end position="385"/>
    </location>
</feature>
<reference evidence="10 11" key="1">
    <citation type="submission" date="2014-09" db="EMBL/GenBank/DDBJ databases">
        <authorList>
            <person name="Urmite Genomes Urmite Genomes"/>
        </authorList>
    </citation>
    <scope>NUCLEOTIDE SEQUENCE [LARGE SCALE GENOMIC DNA]</scope>
    <source>
        <strain evidence="10 11">ES2</strain>
    </source>
</reference>
<evidence type="ECO:0000313" key="10">
    <source>
        <dbReference type="EMBL" id="CEG21993.1"/>
    </source>
</evidence>
<gene>
    <name evidence="10" type="ORF">BN1080_00913</name>
</gene>
<evidence type="ECO:0000256" key="3">
    <source>
        <dbReference type="ARBA" id="ARBA00022676"/>
    </source>
</evidence>
<keyword evidence="11" id="KW-1185">Reference proteome</keyword>
<evidence type="ECO:0000256" key="6">
    <source>
        <dbReference type="ARBA" id="ARBA00022989"/>
    </source>
</evidence>
<dbReference type="Pfam" id="PF13231">
    <property type="entry name" value="PMT_2"/>
    <property type="match status" value="1"/>
</dbReference>
<dbReference type="InterPro" id="IPR038731">
    <property type="entry name" value="RgtA/B/C-like"/>
</dbReference>
<feature type="transmembrane region" description="Helical" evidence="8">
    <location>
        <begin position="212"/>
        <end position="228"/>
    </location>
</feature>
<keyword evidence="4" id="KW-0808">Transferase</keyword>
<dbReference type="Proteomes" id="UP000043699">
    <property type="component" value="Unassembled WGS sequence"/>
</dbReference>
<feature type="transmembrane region" description="Helical" evidence="8">
    <location>
        <begin position="171"/>
        <end position="200"/>
    </location>
</feature>
<name>A0A098EI93_9BACL</name>
<keyword evidence="2" id="KW-1003">Cell membrane</keyword>
<dbReference type="EMBL" id="CCXS01000001">
    <property type="protein sequence ID" value="CEG21993.1"/>
    <property type="molecule type" value="Genomic_DNA"/>
</dbReference>
<comment type="subcellular location">
    <subcellularLocation>
        <location evidence="1">Cell membrane</location>
        <topology evidence="1">Multi-pass membrane protein</topology>
    </subcellularLocation>
</comment>
<keyword evidence="6 8" id="KW-1133">Transmembrane helix</keyword>
<evidence type="ECO:0000313" key="11">
    <source>
        <dbReference type="Proteomes" id="UP000043699"/>
    </source>
</evidence>
<evidence type="ECO:0000256" key="5">
    <source>
        <dbReference type="ARBA" id="ARBA00022692"/>
    </source>
</evidence>
<feature type="transmembrane region" description="Helical" evidence="8">
    <location>
        <begin position="141"/>
        <end position="159"/>
    </location>
</feature>
<evidence type="ECO:0000259" key="9">
    <source>
        <dbReference type="Pfam" id="PF13231"/>
    </source>
</evidence>
<dbReference type="PANTHER" id="PTHR33908:SF11">
    <property type="entry name" value="MEMBRANE PROTEIN"/>
    <property type="match status" value="1"/>
</dbReference>
<keyword evidence="5 8" id="KW-0812">Transmembrane</keyword>
<dbReference type="AlphaFoldDB" id="A0A098EI93"/>
<dbReference type="GO" id="GO:0016763">
    <property type="term" value="F:pentosyltransferase activity"/>
    <property type="evidence" value="ECO:0007669"/>
    <property type="project" value="TreeGrafter"/>
</dbReference>